<dbReference type="Pfam" id="PF01410">
    <property type="entry name" value="COLFI"/>
    <property type="match status" value="3"/>
</dbReference>
<dbReference type="AlphaFoldDB" id="A0A8C3NIY0"/>
<dbReference type="GO" id="GO:0005576">
    <property type="term" value="C:extracellular region"/>
    <property type="evidence" value="ECO:0007669"/>
    <property type="project" value="UniProtKB-SubCell"/>
</dbReference>
<name>A0A8C3NIY0_GEOPR</name>
<evidence type="ECO:0000256" key="1">
    <source>
        <dbReference type="ARBA" id="ARBA00004613"/>
    </source>
</evidence>
<evidence type="ECO:0000313" key="4">
    <source>
        <dbReference type="Ensembl" id="ENSCPVP00000021865.2"/>
    </source>
</evidence>
<evidence type="ECO:0000256" key="2">
    <source>
        <dbReference type="ARBA" id="ARBA00022525"/>
    </source>
</evidence>
<evidence type="ECO:0000256" key="3">
    <source>
        <dbReference type="ARBA" id="ARBA00023119"/>
    </source>
</evidence>
<keyword evidence="5" id="KW-1185">Reference proteome</keyword>
<dbReference type="PROSITE" id="PS51461">
    <property type="entry name" value="NC1_FIB"/>
    <property type="match status" value="1"/>
</dbReference>
<protein>
    <submittedName>
        <fullName evidence="4">Uncharacterized protein</fullName>
    </submittedName>
</protein>
<dbReference type="Ensembl" id="ENSCPVT00000022833.2">
    <property type="protein sequence ID" value="ENSCPVP00000021865.2"/>
    <property type="gene ID" value="ENSCPVG00000015715.2"/>
</dbReference>
<accession>A0A8U8BFD1</accession>
<evidence type="ECO:0000313" key="5">
    <source>
        <dbReference type="Proteomes" id="UP000694382"/>
    </source>
</evidence>
<dbReference type="InterPro" id="IPR000885">
    <property type="entry name" value="Fib_collagen_C"/>
</dbReference>
<keyword evidence="2" id="KW-0964">Secreted</keyword>
<dbReference type="Gene3D" id="2.60.120.1000">
    <property type="match status" value="3"/>
</dbReference>
<reference evidence="4" key="2">
    <citation type="submission" date="2025-08" db="UniProtKB">
        <authorList>
            <consortium name="Ensembl"/>
        </authorList>
    </citation>
    <scope>IDENTIFICATION</scope>
</reference>
<accession>A0A8C3NIY0</accession>
<dbReference type="Proteomes" id="UP000694382">
    <property type="component" value="Chromosome 17"/>
</dbReference>
<comment type="subcellular location">
    <subcellularLocation>
        <location evidence="1">Secreted</location>
    </subcellularLocation>
</comment>
<keyword evidence="3" id="KW-0176">Collagen</keyword>
<reference evidence="4" key="3">
    <citation type="submission" date="2025-09" db="UniProtKB">
        <authorList>
            <consortium name="Ensembl"/>
        </authorList>
    </citation>
    <scope>IDENTIFICATION</scope>
</reference>
<dbReference type="GO" id="GO:0005581">
    <property type="term" value="C:collagen trimer"/>
    <property type="evidence" value="ECO:0007669"/>
    <property type="project" value="UniProtKB-KW"/>
</dbReference>
<reference evidence="4" key="1">
    <citation type="submission" date="2020-02" db="EMBL/GenBank/DDBJ databases">
        <authorList>
            <person name="Enbody D E."/>
            <person name="Pettersson E M."/>
        </authorList>
    </citation>
    <scope>NUCLEOTIDE SEQUENCE [LARGE SCALE GENOMIC DNA]</scope>
</reference>
<organism evidence="4 5">
    <name type="scientific">Geospiza parvula</name>
    <name type="common">Small tree-finch</name>
    <name type="synonym">Camarhynchus parvulus</name>
    <dbReference type="NCBI Taxonomy" id="87175"/>
    <lineage>
        <taxon>Eukaryota</taxon>
        <taxon>Metazoa</taxon>
        <taxon>Chordata</taxon>
        <taxon>Craniata</taxon>
        <taxon>Vertebrata</taxon>
        <taxon>Euteleostomi</taxon>
        <taxon>Archelosauria</taxon>
        <taxon>Archosauria</taxon>
        <taxon>Dinosauria</taxon>
        <taxon>Saurischia</taxon>
        <taxon>Theropoda</taxon>
        <taxon>Coelurosauria</taxon>
        <taxon>Aves</taxon>
        <taxon>Neognathae</taxon>
        <taxon>Neoaves</taxon>
        <taxon>Telluraves</taxon>
        <taxon>Australaves</taxon>
        <taxon>Passeriformes</taxon>
        <taxon>Thraupidae</taxon>
        <taxon>Camarhynchus</taxon>
    </lineage>
</organism>
<proteinExistence type="predicted"/>
<sequence length="369" mass="40490">MSCLGQSKACGSLAPSQHSLSLTTDFYQNDVETLVVTALSAPKAPLTCFFSLQGYQHPDLLMLDHGGEIFKTLHYLSNLIQSIKRPLGTKENPARICRDLMNCEQKMTDGRRPQMCKGCILPHRAVAHTLLPWDQSPRNQNCPFVILRKGEVSLLIPKSCISSGTYWIDPNLGCSSDTIQVICNFTNGGQTCLSPVTVSKLDFDIGRVQMNFLRLLSSEVVQHITIHCLNTSVWREGSSESPSERALRFRAWNGQVFQATGQLRPEVAADDCKIKDGRWHRTLFSFRTQDPQQLPIVSIQNLPPLPARTAVSPRGRPCLLPLNQAVAPGSELQPHPGLCSQGLSLPLSAAGTAGLCLLGQLLLKVSESP</sequence>
<dbReference type="GO" id="GO:0005201">
    <property type="term" value="F:extracellular matrix structural constituent"/>
    <property type="evidence" value="ECO:0007669"/>
    <property type="project" value="InterPro"/>
</dbReference>
<dbReference type="SMART" id="SM00038">
    <property type="entry name" value="COLFI"/>
    <property type="match status" value="1"/>
</dbReference>